<dbReference type="EMBL" id="VSRR010004678">
    <property type="protein sequence ID" value="MPC40403.1"/>
    <property type="molecule type" value="Genomic_DNA"/>
</dbReference>
<feature type="region of interest" description="Disordered" evidence="1">
    <location>
        <begin position="1"/>
        <end position="36"/>
    </location>
</feature>
<gene>
    <name evidence="2" type="ORF">E2C01_033958</name>
</gene>
<name>A0A5B7F5M5_PORTR</name>
<keyword evidence="3" id="KW-1185">Reference proteome</keyword>
<sequence>MAAQRVPPASQLQPASANLSQPPDTPDRPTGGGGLGAQCIALVRTSPFPHAGFLVSVDRAVNVGEGRDNSGSGSGGVGDGEHASSHRRQGVSRVPSSRKRCNNPCISKVHLRRDL</sequence>
<organism evidence="2 3">
    <name type="scientific">Portunus trituberculatus</name>
    <name type="common">Swimming crab</name>
    <name type="synonym">Neptunus trituberculatus</name>
    <dbReference type="NCBI Taxonomy" id="210409"/>
    <lineage>
        <taxon>Eukaryota</taxon>
        <taxon>Metazoa</taxon>
        <taxon>Ecdysozoa</taxon>
        <taxon>Arthropoda</taxon>
        <taxon>Crustacea</taxon>
        <taxon>Multicrustacea</taxon>
        <taxon>Malacostraca</taxon>
        <taxon>Eumalacostraca</taxon>
        <taxon>Eucarida</taxon>
        <taxon>Decapoda</taxon>
        <taxon>Pleocyemata</taxon>
        <taxon>Brachyura</taxon>
        <taxon>Eubrachyura</taxon>
        <taxon>Portunoidea</taxon>
        <taxon>Portunidae</taxon>
        <taxon>Portuninae</taxon>
        <taxon>Portunus</taxon>
    </lineage>
</organism>
<accession>A0A5B7F5M5</accession>
<evidence type="ECO:0000256" key="1">
    <source>
        <dbReference type="SAM" id="MobiDB-lite"/>
    </source>
</evidence>
<feature type="compositionally biased region" description="Basic residues" evidence="1">
    <location>
        <begin position="85"/>
        <end position="101"/>
    </location>
</feature>
<feature type="compositionally biased region" description="Polar residues" evidence="1">
    <location>
        <begin position="10"/>
        <end position="21"/>
    </location>
</feature>
<comment type="caution">
    <text evidence="2">The sequence shown here is derived from an EMBL/GenBank/DDBJ whole genome shotgun (WGS) entry which is preliminary data.</text>
</comment>
<dbReference type="Proteomes" id="UP000324222">
    <property type="component" value="Unassembled WGS sequence"/>
</dbReference>
<evidence type="ECO:0000313" key="3">
    <source>
        <dbReference type="Proteomes" id="UP000324222"/>
    </source>
</evidence>
<proteinExistence type="predicted"/>
<reference evidence="2 3" key="1">
    <citation type="submission" date="2019-05" db="EMBL/GenBank/DDBJ databases">
        <title>Another draft genome of Portunus trituberculatus and its Hox gene families provides insights of decapod evolution.</title>
        <authorList>
            <person name="Jeong J.-H."/>
            <person name="Song I."/>
            <person name="Kim S."/>
            <person name="Choi T."/>
            <person name="Kim D."/>
            <person name="Ryu S."/>
            <person name="Kim W."/>
        </authorList>
    </citation>
    <scope>NUCLEOTIDE SEQUENCE [LARGE SCALE GENOMIC DNA]</scope>
    <source>
        <tissue evidence="2">Muscle</tissue>
    </source>
</reference>
<dbReference type="AlphaFoldDB" id="A0A5B7F5M5"/>
<evidence type="ECO:0000313" key="2">
    <source>
        <dbReference type="EMBL" id="MPC40403.1"/>
    </source>
</evidence>
<protein>
    <submittedName>
        <fullName evidence="2">Uncharacterized protein</fullName>
    </submittedName>
</protein>
<feature type="region of interest" description="Disordered" evidence="1">
    <location>
        <begin position="63"/>
        <end position="115"/>
    </location>
</feature>